<keyword evidence="9" id="KW-1185">Reference proteome</keyword>
<feature type="domain" description="Ion transport" evidence="7">
    <location>
        <begin position="75"/>
        <end position="178"/>
    </location>
</feature>
<evidence type="ECO:0000313" key="8">
    <source>
        <dbReference type="EMBL" id="TKS89836.1"/>
    </source>
</evidence>
<feature type="transmembrane region" description="Helical" evidence="6">
    <location>
        <begin position="78"/>
        <end position="99"/>
    </location>
</feature>
<protein>
    <submittedName>
        <fullName evidence="8">Potassium voltage-gated channel subfamily H member 6</fullName>
    </submittedName>
</protein>
<reference evidence="8 9" key="1">
    <citation type="submission" date="2019-01" db="EMBL/GenBank/DDBJ databases">
        <title>Genome Assembly of Collichthys lucidus.</title>
        <authorList>
            <person name="Cai M."/>
            <person name="Xiao S."/>
        </authorList>
    </citation>
    <scope>NUCLEOTIDE SEQUENCE [LARGE SCALE GENOMIC DNA]</scope>
    <source>
        <strain evidence="8">JT15FE1705JMU</strain>
        <tissue evidence="8">Muscle</tissue>
    </source>
</reference>
<evidence type="ECO:0000256" key="1">
    <source>
        <dbReference type="ARBA" id="ARBA00004141"/>
    </source>
</evidence>
<dbReference type="STRING" id="240159.A0A4U5VN20"/>
<dbReference type="Pfam" id="PF00520">
    <property type="entry name" value="Ion_trans"/>
    <property type="match status" value="1"/>
</dbReference>
<dbReference type="InterPro" id="IPR005821">
    <property type="entry name" value="Ion_trans_dom"/>
</dbReference>
<dbReference type="PRINTS" id="PR01463">
    <property type="entry name" value="EAGCHANLFMLY"/>
</dbReference>
<dbReference type="Proteomes" id="UP000298787">
    <property type="component" value="Chromosome 21"/>
</dbReference>
<accession>A0A4U5VN20</accession>
<keyword evidence="4 6" id="KW-0472">Membrane</keyword>
<dbReference type="AlphaFoldDB" id="A0A4U5VN20"/>
<evidence type="ECO:0000313" key="9">
    <source>
        <dbReference type="Proteomes" id="UP000298787"/>
    </source>
</evidence>
<name>A0A4U5VN20_COLLU</name>
<dbReference type="PANTHER" id="PTHR10217:SF506">
    <property type="entry name" value="POTASSIUM VOLTAGE-GATED CHANNEL SUBFAMILY H MEMBER 2"/>
    <property type="match status" value="1"/>
</dbReference>
<dbReference type="GO" id="GO:0005242">
    <property type="term" value="F:inward rectifier potassium channel activity"/>
    <property type="evidence" value="ECO:0007669"/>
    <property type="project" value="TreeGrafter"/>
</dbReference>
<dbReference type="GO" id="GO:0005886">
    <property type="term" value="C:plasma membrane"/>
    <property type="evidence" value="ECO:0007669"/>
    <property type="project" value="TreeGrafter"/>
</dbReference>
<dbReference type="GO" id="GO:0086091">
    <property type="term" value="P:regulation of heart rate by cardiac conduction"/>
    <property type="evidence" value="ECO:0007669"/>
    <property type="project" value="TreeGrafter"/>
</dbReference>
<keyword evidence="2 6" id="KW-0812">Transmembrane</keyword>
<evidence type="ECO:0000256" key="4">
    <source>
        <dbReference type="ARBA" id="ARBA00023136"/>
    </source>
</evidence>
<keyword evidence="3 6" id="KW-1133">Transmembrane helix</keyword>
<dbReference type="InterPro" id="IPR003938">
    <property type="entry name" value="K_chnl_volt-dep_EAG/ELK/ERG"/>
</dbReference>
<evidence type="ECO:0000256" key="6">
    <source>
        <dbReference type="SAM" id="Phobius"/>
    </source>
</evidence>
<dbReference type="SUPFAM" id="SSF81324">
    <property type="entry name" value="Voltage-gated potassium channels"/>
    <property type="match status" value="1"/>
</dbReference>
<dbReference type="GO" id="GO:0086013">
    <property type="term" value="P:membrane repolarization during cardiac muscle cell action potential"/>
    <property type="evidence" value="ECO:0007669"/>
    <property type="project" value="TreeGrafter"/>
</dbReference>
<gene>
    <name evidence="8" type="ORF">D9C73_023965</name>
</gene>
<dbReference type="Gene3D" id="1.10.287.70">
    <property type="match status" value="1"/>
</dbReference>
<evidence type="ECO:0000256" key="3">
    <source>
        <dbReference type="ARBA" id="ARBA00022989"/>
    </source>
</evidence>
<organism evidence="8 9">
    <name type="scientific">Collichthys lucidus</name>
    <name type="common">Big head croaker</name>
    <name type="synonym">Sciaena lucida</name>
    <dbReference type="NCBI Taxonomy" id="240159"/>
    <lineage>
        <taxon>Eukaryota</taxon>
        <taxon>Metazoa</taxon>
        <taxon>Chordata</taxon>
        <taxon>Craniata</taxon>
        <taxon>Vertebrata</taxon>
        <taxon>Euteleostomi</taxon>
        <taxon>Actinopterygii</taxon>
        <taxon>Neopterygii</taxon>
        <taxon>Teleostei</taxon>
        <taxon>Neoteleostei</taxon>
        <taxon>Acanthomorphata</taxon>
        <taxon>Eupercaria</taxon>
        <taxon>Sciaenidae</taxon>
        <taxon>Collichthys</taxon>
    </lineage>
</organism>
<dbReference type="InterPro" id="IPR050818">
    <property type="entry name" value="KCNH_animal-type"/>
</dbReference>
<evidence type="ECO:0000259" key="7">
    <source>
        <dbReference type="Pfam" id="PF00520"/>
    </source>
</evidence>
<dbReference type="EMBL" id="CM014098">
    <property type="protein sequence ID" value="TKS89836.1"/>
    <property type="molecule type" value="Genomic_DNA"/>
</dbReference>
<evidence type="ECO:0000256" key="2">
    <source>
        <dbReference type="ARBA" id="ARBA00022692"/>
    </source>
</evidence>
<comment type="subcellular location">
    <subcellularLocation>
        <location evidence="1">Membrane</location>
        <topology evidence="1">Multi-pass membrane protein</topology>
    </subcellularLocation>
</comment>
<sequence>MKGGRPASKGPECCSPPTPRMELLSPTKVKGRSKNVTEKVTQVLSLESDVLPEYKLQVQETTWWILLHYSPFKAFWDWIILILVLYTAVFTPYSAAFLLDEHGDLRKRSCGYTCNPLNVADLMVDVLFIVDIIINLRTTYIDQNDEVITQPSRIAKHYIKGWFPIDLFAAIPFDLLIFRSGSDETDDLFFCIYCETDGIDREDPYPLQSLRHCRSPPEAHWDDHCSCGSPCSQSSEHLAKSLSHGNKIELYPPEDARRDYSPSVVQLLPPSGTSLSRDLGNQETRMTADINVILQLLQRQITPVPPAYSTVSSSTLPNNSPGLYGTGTPVLHNMYPISPIQMDSRAPIQSSTQTDLKFTKKSRESLSSGIHATVASDDTMFMTVTPEKTETHTGLTPQLPQPSVKSSLMENPRLCGSLRYPSLPGNLDITSGLAEIQKHLSDPVLPVS</sequence>
<feature type="region of interest" description="Disordered" evidence="5">
    <location>
        <begin position="1"/>
        <end position="20"/>
    </location>
</feature>
<dbReference type="GO" id="GO:0060307">
    <property type="term" value="P:regulation of ventricular cardiac muscle cell membrane repolarization"/>
    <property type="evidence" value="ECO:0007669"/>
    <property type="project" value="TreeGrafter"/>
</dbReference>
<dbReference type="PANTHER" id="PTHR10217">
    <property type="entry name" value="VOLTAGE AND LIGAND GATED POTASSIUM CHANNEL"/>
    <property type="match status" value="1"/>
</dbReference>
<evidence type="ECO:0000256" key="5">
    <source>
        <dbReference type="SAM" id="MobiDB-lite"/>
    </source>
</evidence>
<proteinExistence type="predicted"/>